<dbReference type="Proteomes" id="UP000282957">
    <property type="component" value="Unassembled WGS sequence"/>
</dbReference>
<dbReference type="AlphaFoldDB" id="A0A437MCQ9"/>
<proteinExistence type="predicted"/>
<reference evidence="1 2" key="1">
    <citation type="submission" date="2019-01" db="EMBL/GenBank/DDBJ databases">
        <authorList>
            <person name="Chen W.-M."/>
        </authorList>
    </citation>
    <scope>NUCLEOTIDE SEQUENCE [LARGE SCALE GENOMIC DNA]</scope>
    <source>
        <strain evidence="1 2">CCP-6</strain>
    </source>
</reference>
<organism evidence="1 2">
    <name type="scientific">Rhodovarius crocodyli</name>
    <dbReference type="NCBI Taxonomy" id="1979269"/>
    <lineage>
        <taxon>Bacteria</taxon>
        <taxon>Pseudomonadati</taxon>
        <taxon>Pseudomonadota</taxon>
        <taxon>Alphaproteobacteria</taxon>
        <taxon>Acetobacterales</taxon>
        <taxon>Roseomonadaceae</taxon>
        <taxon>Rhodovarius</taxon>
    </lineage>
</organism>
<evidence type="ECO:0000313" key="1">
    <source>
        <dbReference type="EMBL" id="RVT95434.1"/>
    </source>
</evidence>
<comment type="caution">
    <text evidence="1">The sequence shown here is derived from an EMBL/GenBank/DDBJ whole genome shotgun (WGS) entry which is preliminary data.</text>
</comment>
<sequence length="223" mass="24743">MAKVWVYNWNHVRGGEGAAWGHSALQIEAGAYISWWPSRDDERHYAVDRNKSPFMARMMNRIIGTTNVYKVKHRCNPSYQHDITDEGRAADVVVEIAADVLNTGAIERWWAGYAYEAASYHSIKKNCSTTVIRALRAGGSDSHVSVTKLGLSGKLPSIDFFSKRTGWEPTDVMAYLRLMNRSLGDAKVNLNANNVAPRNVPVEGTGVQMCEAHGQPLLTCSNC</sequence>
<evidence type="ECO:0008006" key="3">
    <source>
        <dbReference type="Google" id="ProtNLM"/>
    </source>
</evidence>
<keyword evidence="2" id="KW-1185">Reference proteome</keyword>
<dbReference type="RefSeq" id="WP_127788919.1">
    <property type="nucleotide sequence ID" value="NZ_SACL01000006.1"/>
</dbReference>
<dbReference type="EMBL" id="SACL01000006">
    <property type="protein sequence ID" value="RVT95434.1"/>
    <property type="molecule type" value="Genomic_DNA"/>
</dbReference>
<gene>
    <name evidence="1" type="ORF">EOD42_17805</name>
</gene>
<dbReference type="OrthoDB" id="7257790at2"/>
<name>A0A437MCQ9_9PROT</name>
<protein>
    <recommendedName>
        <fullName evidence="3">DUF4105 domain-containing protein</fullName>
    </recommendedName>
</protein>
<accession>A0A437MCQ9</accession>
<evidence type="ECO:0000313" key="2">
    <source>
        <dbReference type="Proteomes" id="UP000282957"/>
    </source>
</evidence>